<name>A0A7C6EAR5_DESAE</name>
<comment type="caution">
    <text evidence="2">The sequence shown here is derived from an EMBL/GenBank/DDBJ whole genome shotgun (WGS) entry which is preliminary data.</text>
</comment>
<dbReference type="SUPFAM" id="SSF48452">
    <property type="entry name" value="TPR-like"/>
    <property type="match status" value="2"/>
</dbReference>
<sequence length="431" mass="49313">TEHNIAFLEFAKNNLESALNYAIDSLNKKQDPQLEYFAYLLALKNNQIEIAYNLISNINSDSAFKDFVVVPTLNKQKLLKQTNFKDYGISSALQSLLIMQLIDPLSYNINPSSSVEFGNIYMSFGLLNQAKESYLNAIGASASLSFANKAYAYYKENKLPLALNFYQKAYENNPSNPILYYNLALLYEKNYNFNKSKQMFSFLINRYPNFPLPYFNMALINFVEGSSQQAQGYLNQFLSKYSSIKKKPNSILAYNSYAESLLGKLKGPQNISVRNFILLKAISNNDFDYLKLEKNYLNDKLRIDMSDYNMLNVVSALSTFNPELNRLVANLYLLDGKPDQAIKRFANLNDYNAQDYYKMALCYLLLGYNNQADNYLTKSVLLSKSPKDNTNPLFAKLVIQIMEQNLSGMQDLTKKINSNEGLLSFDIEVKK</sequence>
<dbReference type="InterPro" id="IPR019734">
    <property type="entry name" value="TPR_rpt"/>
</dbReference>
<gene>
    <name evidence="2" type="ORF">ENM99_00335</name>
</gene>
<dbReference type="InterPro" id="IPR011990">
    <property type="entry name" value="TPR-like_helical_dom_sf"/>
</dbReference>
<organism evidence="2">
    <name type="scientific">Desulfurella acetivorans</name>
    <dbReference type="NCBI Taxonomy" id="33002"/>
    <lineage>
        <taxon>Bacteria</taxon>
        <taxon>Pseudomonadati</taxon>
        <taxon>Campylobacterota</taxon>
        <taxon>Desulfurellia</taxon>
        <taxon>Desulfurellales</taxon>
        <taxon>Desulfurellaceae</taxon>
        <taxon>Desulfurella</taxon>
    </lineage>
</organism>
<dbReference type="SMART" id="SM00028">
    <property type="entry name" value="TPR"/>
    <property type="match status" value="3"/>
</dbReference>
<evidence type="ECO:0000256" key="1">
    <source>
        <dbReference type="PROSITE-ProRule" id="PRU00339"/>
    </source>
</evidence>
<dbReference type="Pfam" id="PF13414">
    <property type="entry name" value="TPR_11"/>
    <property type="match status" value="1"/>
</dbReference>
<dbReference type="AlphaFoldDB" id="A0A7C6EAR5"/>
<reference evidence="2" key="1">
    <citation type="journal article" date="2020" name="mSystems">
        <title>Genome- and Community-Level Interaction Insights into Carbon Utilization and Element Cycling Functions of Hydrothermarchaeota in Hydrothermal Sediment.</title>
        <authorList>
            <person name="Zhou Z."/>
            <person name="Liu Y."/>
            <person name="Xu W."/>
            <person name="Pan J."/>
            <person name="Luo Z.H."/>
            <person name="Li M."/>
        </authorList>
    </citation>
    <scope>NUCLEOTIDE SEQUENCE [LARGE SCALE GENOMIC DNA]</scope>
    <source>
        <strain evidence="2">SpSt-1135</strain>
    </source>
</reference>
<keyword evidence="1" id="KW-0802">TPR repeat</keyword>
<dbReference type="Gene3D" id="1.25.40.10">
    <property type="entry name" value="Tetratricopeptide repeat domain"/>
    <property type="match status" value="1"/>
</dbReference>
<proteinExistence type="predicted"/>
<evidence type="ECO:0000313" key="2">
    <source>
        <dbReference type="EMBL" id="HHS48315.1"/>
    </source>
</evidence>
<protein>
    <submittedName>
        <fullName evidence="2">Tetratricopeptide repeat protein</fullName>
    </submittedName>
</protein>
<dbReference type="Pfam" id="PF13181">
    <property type="entry name" value="TPR_8"/>
    <property type="match status" value="1"/>
</dbReference>
<feature type="non-terminal residue" evidence="2">
    <location>
        <position position="1"/>
    </location>
</feature>
<dbReference type="PROSITE" id="PS50005">
    <property type="entry name" value="TPR"/>
    <property type="match status" value="1"/>
</dbReference>
<feature type="repeat" description="TPR" evidence="1">
    <location>
        <begin position="143"/>
        <end position="176"/>
    </location>
</feature>
<accession>A0A7C6EAR5</accession>
<dbReference type="Proteomes" id="UP000886400">
    <property type="component" value="Unassembled WGS sequence"/>
</dbReference>
<dbReference type="EMBL" id="DRZX01000017">
    <property type="protein sequence ID" value="HHS48315.1"/>
    <property type="molecule type" value="Genomic_DNA"/>
</dbReference>